<dbReference type="HOGENOM" id="CLU_2071742_0_0_11"/>
<protein>
    <submittedName>
        <fullName evidence="2">Uncharacterized protein</fullName>
    </submittedName>
</protein>
<dbReference type="PaxDb" id="100226-SCO6380"/>
<gene>
    <name evidence="2" type="ordered locus">SCO6380</name>
    <name evidence="2" type="ORF">SC4A2.16c</name>
</gene>
<evidence type="ECO:0000256" key="1">
    <source>
        <dbReference type="SAM" id="MobiDB-lite"/>
    </source>
</evidence>
<dbReference type="OrthoDB" id="9793302at2"/>
<dbReference type="EMBL" id="AL939127">
    <property type="protein sequence ID" value="CAA20168.1"/>
    <property type="molecule type" value="Genomic_DNA"/>
</dbReference>
<dbReference type="InParanoid" id="O86672"/>
<keyword evidence="3" id="KW-1185">Reference proteome</keyword>
<dbReference type="AlphaFoldDB" id="O86672"/>
<dbReference type="eggNOG" id="COG3328">
    <property type="taxonomic scope" value="Bacteria"/>
</dbReference>
<dbReference type="EMBL" id="AL645882">
    <property type="protein sequence ID" value="CAA20168.1"/>
    <property type="molecule type" value="Genomic_DNA"/>
</dbReference>
<evidence type="ECO:0000313" key="3">
    <source>
        <dbReference type="Proteomes" id="UP000001973"/>
    </source>
</evidence>
<reference evidence="2 3" key="1">
    <citation type="journal article" date="1996" name="Mol. Microbiol.">
        <title>A set of ordered cosmids and a detailed genetic and physical map for the 8 Mb Streptomyces coelicolor A3(2) chromosome.</title>
        <authorList>
            <person name="Redenbach M."/>
            <person name="Kieser H.M."/>
            <person name="Denapaite D."/>
            <person name="Eichner A."/>
            <person name="Cullum J."/>
            <person name="Kinashi H."/>
            <person name="Hopwood D.A."/>
        </authorList>
    </citation>
    <scope>NUCLEOTIDE SEQUENCE [LARGE SCALE GENOMIC DNA]</scope>
    <source>
        <strain evidence="3">ATCC BAA-471 / A3(2) / M145</strain>
    </source>
</reference>
<accession>O86672</accession>
<feature type="compositionally biased region" description="Basic and acidic residues" evidence="1">
    <location>
        <begin position="101"/>
        <end position="112"/>
    </location>
</feature>
<sequence>MKIVPADVGPIEVKGPRDTAGVFEPQMVKKRRQQRRTGLDEGVLSLSAQERRPADSGRESTTHGPPEAGQRSASVRALAGPADGGQAWKDVPGQCRQGEGQQERDQKEEDHGLQQLTQ</sequence>
<feature type="region of interest" description="Disordered" evidence="1">
    <location>
        <begin position="1"/>
        <end position="118"/>
    </location>
</feature>
<organism evidence="2 3">
    <name type="scientific">Streptomyces coelicolor (strain ATCC BAA-471 / A3(2) / M145)</name>
    <dbReference type="NCBI Taxonomy" id="100226"/>
    <lineage>
        <taxon>Bacteria</taxon>
        <taxon>Bacillati</taxon>
        <taxon>Actinomycetota</taxon>
        <taxon>Actinomycetes</taxon>
        <taxon>Kitasatosporales</taxon>
        <taxon>Streptomycetaceae</taxon>
        <taxon>Streptomyces</taxon>
        <taxon>Streptomyces albidoflavus group</taxon>
    </lineage>
</organism>
<dbReference type="KEGG" id="sco:SCO6380"/>
<proteinExistence type="predicted"/>
<dbReference type="Proteomes" id="UP000001973">
    <property type="component" value="Chromosome"/>
</dbReference>
<dbReference type="PIR" id="T34991">
    <property type="entry name" value="T34991"/>
</dbReference>
<evidence type="ECO:0000313" key="2">
    <source>
        <dbReference type="EMBL" id="CAA20168.1"/>
    </source>
</evidence>
<feature type="compositionally biased region" description="Basic and acidic residues" evidence="1">
    <location>
        <begin position="49"/>
        <end position="61"/>
    </location>
</feature>
<dbReference type="RefSeq" id="WP_011030877.1">
    <property type="nucleotide sequence ID" value="NZ_VNID01000022.1"/>
</dbReference>
<name>O86672_STRCO</name>
<reference evidence="2 3" key="2">
    <citation type="journal article" date="2002" name="Nature">
        <title>Complete genome sequence of the model actinomycete Streptomyces coelicolor A3(2).</title>
        <authorList>
            <person name="Bentley S.D."/>
            <person name="Chater K.F."/>
            <person name="Cerdeno-Tarraga A.M."/>
            <person name="Challis G.L."/>
            <person name="Thomson N.R."/>
            <person name="James K.D."/>
            <person name="Harris D.E."/>
            <person name="Quail M.A."/>
            <person name="Kieser H."/>
            <person name="Harper D."/>
            <person name="Bateman A."/>
            <person name="Brown S."/>
            <person name="Chandra G."/>
            <person name="Chen C.W."/>
            <person name="Collins M."/>
            <person name="Cronin A."/>
            <person name="Fraser A."/>
            <person name="Goble A."/>
            <person name="Hidalgo J."/>
            <person name="Hornsby T."/>
            <person name="Howarth S."/>
            <person name="Huang C.H."/>
            <person name="Kieser T."/>
            <person name="Larke L."/>
            <person name="Murphy L."/>
            <person name="Oliver K."/>
            <person name="O'Neil S."/>
            <person name="Rabbinowitsch E."/>
            <person name="Rajandream M.A."/>
            <person name="Rutherford K."/>
            <person name="Rutter S."/>
            <person name="Seeger K."/>
            <person name="Saunders D."/>
            <person name="Sharp S."/>
            <person name="Squares R."/>
            <person name="Squares S."/>
            <person name="Taylor K."/>
            <person name="Warren T."/>
            <person name="Wietzorrek A."/>
            <person name="Woodward J."/>
            <person name="Barrell B.G."/>
            <person name="Parkhill J."/>
            <person name="Hopwood D.A."/>
        </authorList>
    </citation>
    <scope>NUCLEOTIDE SEQUENCE [LARGE SCALE GENOMIC DNA]</scope>
    <source>
        <strain evidence="3">ATCC BAA-471 / A3(2) / M145</strain>
    </source>
</reference>